<keyword evidence="2" id="KW-1185">Reference proteome</keyword>
<evidence type="ECO:0000313" key="2">
    <source>
        <dbReference type="Proteomes" id="UP001066276"/>
    </source>
</evidence>
<dbReference type="Proteomes" id="UP001066276">
    <property type="component" value="Chromosome 11"/>
</dbReference>
<dbReference type="AlphaFoldDB" id="A0AAV7LA96"/>
<comment type="caution">
    <text evidence="1">The sequence shown here is derived from an EMBL/GenBank/DDBJ whole genome shotgun (WGS) entry which is preliminary data.</text>
</comment>
<gene>
    <name evidence="1" type="ORF">NDU88_001609</name>
</gene>
<proteinExistence type="predicted"/>
<reference evidence="1" key="1">
    <citation type="journal article" date="2022" name="bioRxiv">
        <title>Sequencing and chromosome-scale assembly of the giantPleurodeles waltlgenome.</title>
        <authorList>
            <person name="Brown T."/>
            <person name="Elewa A."/>
            <person name="Iarovenko S."/>
            <person name="Subramanian E."/>
            <person name="Araus A.J."/>
            <person name="Petzold A."/>
            <person name="Susuki M."/>
            <person name="Suzuki K.-i.T."/>
            <person name="Hayashi T."/>
            <person name="Toyoda A."/>
            <person name="Oliveira C."/>
            <person name="Osipova E."/>
            <person name="Leigh N.D."/>
            <person name="Simon A."/>
            <person name="Yun M.H."/>
        </authorList>
    </citation>
    <scope>NUCLEOTIDE SEQUENCE</scope>
    <source>
        <strain evidence="1">20211129_DDA</strain>
        <tissue evidence="1">Liver</tissue>
    </source>
</reference>
<dbReference type="EMBL" id="JANPWB010000015">
    <property type="protein sequence ID" value="KAJ1088452.1"/>
    <property type="molecule type" value="Genomic_DNA"/>
</dbReference>
<accession>A0AAV7LA96</accession>
<sequence length="115" mass="12789">MRTQAASSPYFPPHSIRAAHRAHTSCSVTTPADALRVGWPASLTPRPTDRGTFFAQQLHGHCHLIVAYRPIVTCAFSRYQKSKSTQRLNATFFPDRRIAHQCSSRGGVKTRAARV</sequence>
<protein>
    <submittedName>
        <fullName evidence="1">Uncharacterized protein</fullName>
    </submittedName>
</protein>
<name>A0AAV7LA96_PLEWA</name>
<organism evidence="1 2">
    <name type="scientific">Pleurodeles waltl</name>
    <name type="common">Iberian ribbed newt</name>
    <dbReference type="NCBI Taxonomy" id="8319"/>
    <lineage>
        <taxon>Eukaryota</taxon>
        <taxon>Metazoa</taxon>
        <taxon>Chordata</taxon>
        <taxon>Craniata</taxon>
        <taxon>Vertebrata</taxon>
        <taxon>Euteleostomi</taxon>
        <taxon>Amphibia</taxon>
        <taxon>Batrachia</taxon>
        <taxon>Caudata</taxon>
        <taxon>Salamandroidea</taxon>
        <taxon>Salamandridae</taxon>
        <taxon>Pleurodelinae</taxon>
        <taxon>Pleurodeles</taxon>
    </lineage>
</organism>
<evidence type="ECO:0000313" key="1">
    <source>
        <dbReference type="EMBL" id="KAJ1088452.1"/>
    </source>
</evidence>